<dbReference type="AlphaFoldDB" id="A0A8J2VCT2"/>
<comment type="caution">
    <text evidence="4">The sequence shown here is derived from an EMBL/GenBank/DDBJ whole genome shotgun (WGS) entry which is preliminary data.</text>
</comment>
<keyword evidence="1" id="KW-0175">Coiled coil</keyword>
<reference evidence="4" key="2">
    <citation type="submission" date="2020-09" db="EMBL/GenBank/DDBJ databases">
        <authorList>
            <person name="Sun Q."/>
            <person name="Zhou Y."/>
        </authorList>
    </citation>
    <scope>NUCLEOTIDE SEQUENCE</scope>
    <source>
        <strain evidence="4">CGMCC 1.15179</strain>
    </source>
</reference>
<feature type="coiled-coil region" evidence="1">
    <location>
        <begin position="170"/>
        <end position="197"/>
    </location>
</feature>
<reference evidence="4" key="1">
    <citation type="journal article" date="2014" name="Int. J. Syst. Evol. Microbiol.">
        <title>Complete genome sequence of Corynebacterium casei LMG S-19264T (=DSM 44701T), isolated from a smear-ripened cheese.</title>
        <authorList>
            <consortium name="US DOE Joint Genome Institute (JGI-PGF)"/>
            <person name="Walter F."/>
            <person name="Albersmeier A."/>
            <person name="Kalinowski J."/>
            <person name="Ruckert C."/>
        </authorList>
    </citation>
    <scope>NUCLEOTIDE SEQUENCE</scope>
    <source>
        <strain evidence="4">CGMCC 1.15179</strain>
    </source>
</reference>
<dbReference type="PROSITE" id="PS51257">
    <property type="entry name" value="PROKAR_LIPOPROTEIN"/>
    <property type="match status" value="1"/>
</dbReference>
<gene>
    <name evidence="4" type="ORF">GCM10011571_15720</name>
</gene>
<sequence length="199" mass="21850">MNLKGKVISMLLAVLLAFGAAGCSLITVEKQEPQKEERVTEPVNPDDGSQRNESQPAPEEDDSGNTEVSSRDEYGQIVSEISLNMSDFLYMYADGMMKVGEGDLTGGKALLKDSIDGMEQTVADLEAIEITSDDPELQKIHAELVDIFEGYLKVSKKGLQGVEEMDAAKLNESTKEMEDLNTRLDQLTKKVNNLGMEQL</sequence>
<organism evidence="4 5">
    <name type="scientific">Marinithermofilum abyssi</name>
    <dbReference type="NCBI Taxonomy" id="1571185"/>
    <lineage>
        <taxon>Bacteria</taxon>
        <taxon>Bacillati</taxon>
        <taxon>Bacillota</taxon>
        <taxon>Bacilli</taxon>
        <taxon>Bacillales</taxon>
        <taxon>Thermoactinomycetaceae</taxon>
        <taxon>Marinithermofilum</taxon>
    </lineage>
</organism>
<protein>
    <recommendedName>
        <fullName evidence="6">Lipoprotein</fullName>
    </recommendedName>
</protein>
<evidence type="ECO:0000313" key="4">
    <source>
        <dbReference type="EMBL" id="GGE15042.1"/>
    </source>
</evidence>
<feature type="chain" id="PRO_5039276899" description="Lipoprotein" evidence="3">
    <location>
        <begin position="27"/>
        <end position="199"/>
    </location>
</feature>
<feature type="signal peptide" evidence="3">
    <location>
        <begin position="1"/>
        <end position="26"/>
    </location>
</feature>
<feature type="compositionally biased region" description="Basic and acidic residues" evidence="2">
    <location>
        <begin position="31"/>
        <end position="40"/>
    </location>
</feature>
<keyword evidence="5" id="KW-1185">Reference proteome</keyword>
<evidence type="ECO:0000313" key="5">
    <source>
        <dbReference type="Proteomes" id="UP000625210"/>
    </source>
</evidence>
<evidence type="ECO:0000256" key="1">
    <source>
        <dbReference type="SAM" id="Coils"/>
    </source>
</evidence>
<evidence type="ECO:0000256" key="3">
    <source>
        <dbReference type="SAM" id="SignalP"/>
    </source>
</evidence>
<dbReference type="Proteomes" id="UP000625210">
    <property type="component" value="Unassembled WGS sequence"/>
</dbReference>
<feature type="region of interest" description="Disordered" evidence="2">
    <location>
        <begin position="31"/>
        <end position="73"/>
    </location>
</feature>
<keyword evidence="3" id="KW-0732">Signal</keyword>
<proteinExistence type="predicted"/>
<evidence type="ECO:0008006" key="6">
    <source>
        <dbReference type="Google" id="ProtNLM"/>
    </source>
</evidence>
<dbReference type="RefSeq" id="WP_188647327.1">
    <property type="nucleotide sequence ID" value="NZ_BMHQ01000004.1"/>
</dbReference>
<name>A0A8J2VCT2_9BACL</name>
<accession>A0A8J2VCT2</accession>
<dbReference type="EMBL" id="BMHQ01000004">
    <property type="protein sequence ID" value="GGE15042.1"/>
    <property type="molecule type" value="Genomic_DNA"/>
</dbReference>
<evidence type="ECO:0000256" key="2">
    <source>
        <dbReference type="SAM" id="MobiDB-lite"/>
    </source>
</evidence>